<proteinExistence type="inferred from homology"/>
<evidence type="ECO:0000313" key="9">
    <source>
        <dbReference type="Proteomes" id="UP000316775"/>
    </source>
</evidence>
<name>A0A4Y4AW01_9FLAO</name>
<dbReference type="PANTHER" id="PTHR19278">
    <property type="entry name" value="OROTATE PHOSPHORIBOSYLTRANSFERASE"/>
    <property type="match status" value="1"/>
</dbReference>
<evidence type="ECO:0000256" key="6">
    <source>
        <dbReference type="HAMAP-Rule" id="MF_01208"/>
    </source>
</evidence>
<comment type="cofactor">
    <cofactor evidence="6">
        <name>Mg(2+)</name>
        <dbReference type="ChEBI" id="CHEBI:18420"/>
    </cofactor>
</comment>
<dbReference type="AlphaFoldDB" id="A0A4Y4AW01"/>
<dbReference type="PANTHER" id="PTHR19278:SF9">
    <property type="entry name" value="URIDINE 5'-MONOPHOSPHATE SYNTHASE"/>
    <property type="match status" value="1"/>
</dbReference>
<dbReference type="InterPro" id="IPR023031">
    <property type="entry name" value="OPRT"/>
</dbReference>
<protein>
    <recommendedName>
        <fullName evidence="2 6">Orotate phosphoribosyltransferase</fullName>
        <shortName evidence="6">OPRT</shortName>
        <shortName evidence="6">OPRTase</shortName>
        <ecNumber evidence="2 6">2.4.2.10</ecNumber>
    </recommendedName>
</protein>
<keyword evidence="4 6" id="KW-0808">Transferase</keyword>
<sequence length="217" mass="24114">MIFNKDTAEKTAELLLQINAIKLNPENSFTWASGWKSPIYCDNRLILSFPSIRNYVRDEFAKNIEKQFGKPDVIAGVATGAIGIGMLVAESMGLPFVYVRPEPKKHGRQNQVEGFLQKGQNVVVVEDLISTGNSSLQAVDALRAAGANVKGMAAIFTYGFDVAEENFKKAKLDLYTLSNYQNLLNLAVAKSYITEKEEKTLREWSITPSTWGQVETK</sequence>
<dbReference type="InterPro" id="IPR029057">
    <property type="entry name" value="PRTase-like"/>
</dbReference>
<dbReference type="InterPro" id="IPR004467">
    <property type="entry name" value="Or_phspho_trans_dom"/>
</dbReference>
<evidence type="ECO:0000256" key="2">
    <source>
        <dbReference type="ARBA" id="ARBA00011971"/>
    </source>
</evidence>
<comment type="caution">
    <text evidence="6">Lacks conserved residue(s) required for the propagation of feature annotation.</text>
</comment>
<comment type="subunit">
    <text evidence="6">Homodimer.</text>
</comment>
<keyword evidence="5 6" id="KW-0665">Pyrimidine biosynthesis</keyword>
<gene>
    <name evidence="6 8" type="primary">pyrE</name>
    <name evidence="8" type="ORF">FFL01_08210</name>
</gene>
<evidence type="ECO:0000256" key="3">
    <source>
        <dbReference type="ARBA" id="ARBA00022676"/>
    </source>
</evidence>
<dbReference type="OrthoDB" id="9802134at2"/>
<comment type="catalytic activity">
    <reaction evidence="6">
        <text>orotidine 5'-phosphate + diphosphate = orotate + 5-phospho-alpha-D-ribose 1-diphosphate</text>
        <dbReference type="Rhea" id="RHEA:10380"/>
        <dbReference type="ChEBI" id="CHEBI:30839"/>
        <dbReference type="ChEBI" id="CHEBI:33019"/>
        <dbReference type="ChEBI" id="CHEBI:57538"/>
        <dbReference type="ChEBI" id="CHEBI:58017"/>
        <dbReference type="EC" id="2.4.2.10"/>
    </reaction>
</comment>
<keyword evidence="3 6" id="KW-0328">Glycosyltransferase</keyword>
<accession>A0A4Y4AW01</accession>
<dbReference type="Pfam" id="PF00156">
    <property type="entry name" value="Pribosyltran"/>
    <property type="match status" value="1"/>
</dbReference>
<dbReference type="GO" id="GO:0004588">
    <property type="term" value="F:orotate phosphoribosyltransferase activity"/>
    <property type="evidence" value="ECO:0007669"/>
    <property type="project" value="UniProtKB-UniRule"/>
</dbReference>
<evidence type="ECO:0000259" key="7">
    <source>
        <dbReference type="Pfam" id="PF00156"/>
    </source>
</evidence>
<evidence type="ECO:0000256" key="1">
    <source>
        <dbReference type="ARBA" id="ARBA00004889"/>
    </source>
</evidence>
<feature type="binding site" evidence="6">
    <location>
        <position position="104"/>
    </location>
    <ligand>
        <name>5-phospho-alpha-D-ribose 1-diphosphate</name>
        <dbReference type="ChEBI" id="CHEBI:58017"/>
        <note>ligand shared between dimeric partners</note>
    </ligand>
</feature>
<dbReference type="Gene3D" id="3.40.50.2020">
    <property type="match status" value="1"/>
</dbReference>
<dbReference type="SUPFAM" id="SSF53271">
    <property type="entry name" value="PRTase-like"/>
    <property type="match status" value="1"/>
</dbReference>
<evidence type="ECO:0000313" key="8">
    <source>
        <dbReference type="EMBL" id="GEC71282.1"/>
    </source>
</evidence>
<keyword evidence="9" id="KW-1185">Reference proteome</keyword>
<dbReference type="CDD" id="cd06223">
    <property type="entry name" value="PRTases_typeI"/>
    <property type="match status" value="1"/>
</dbReference>
<dbReference type="GO" id="GO:0000287">
    <property type="term" value="F:magnesium ion binding"/>
    <property type="evidence" value="ECO:0007669"/>
    <property type="project" value="UniProtKB-UniRule"/>
</dbReference>
<feature type="domain" description="Phosphoribosyltransferase" evidence="7">
    <location>
        <begin position="59"/>
        <end position="156"/>
    </location>
</feature>
<reference evidence="8 9" key="1">
    <citation type="submission" date="2019-06" db="EMBL/GenBank/DDBJ databases">
        <title>Whole genome shotgun sequence of Flavobacterium flevense NBRC 14960.</title>
        <authorList>
            <person name="Hosoyama A."/>
            <person name="Uohara A."/>
            <person name="Ohji S."/>
            <person name="Ichikawa N."/>
        </authorList>
    </citation>
    <scope>NUCLEOTIDE SEQUENCE [LARGE SCALE GENOMIC DNA]</scope>
    <source>
        <strain evidence="8 9">NBRC 14960</strain>
    </source>
</reference>
<feature type="binding site" description="in other chain" evidence="6">
    <location>
        <begin position="126"/>
        <end position="134"/>
    </location>
    <ligand>
        <name>5-phospho-alpha-D-ribose 1-diphosphate</name>
        <dbReference type="ChEBI" id="CHEBI:58017"/>
        <note>ligand shared between dimeric partners</note>
    </ligand>
</feature>
<dbReference type="STRING" id="983.SAMN05443543_109117"/>
<dbReference type="UniPathway" id="UPA00070">
    <property type="reaction ID" value="UER00119"/>
</dbReference>
<dbReference type="HAMAP" id="MF_01208">
    <property type="entry name" value="PyrE"/>
    <property type="match status" value="1"/>
</dbReference>
<dbReference type="InterPro" id="IPR000836">
    <property type="entry name" value="PRTase_dom"/>
</dbReference>
<dbReference type="GO" id="GO:0019856">
    <property type="term" value="P:pyrimidine nucleobase biosynthetic process"/>
    <property type="evidence" value="ECO:0007669"/>
    <property type="project" value="TreeGrafter"/>
</dbReference>
<feature type="binding site" evidence="6">
    <location>
        <position position="106"/>
    </location>
    <ligand>
        <name>5-phospho-alpha-D-ribose 1-diphosphate</name>
        <dbReference type="ChEBI" id="CHEBI:58017"/>
        <note>ligand shared between dimeric partners</note>
    </ligand>
</feature>
<dbReference type="EMBL" id="BJNP01000006">
    <property type="protein sequence ID" value="GEC71282.1"/>
    <property type="molecule type" value="Genomic_DNA"/>
</dbReference>
<comment type="caution">
    <text evidence="8">The sequence shown here is derived from an EMBL/GenBank/DDBJ whole genome shotgun (WGS) entry which is preliminary data.</text>
</comment>
<dbReference type="NCBIfam" id="TIGR00336">
    <property type="entry name" value="pyrE"/>
    <property type="match status" value="1"/>
</dbReference>
<comment type="similarity">
    <text evidence="6">Belongs to the purine/pyrimidine phosphoribosyltransferase family. PyrE subfamily.</text>
</comment>
<dbReference type="Proteomes" id="UP000316775">
    <property type="component" value="Unassembled WGS sequence"/>
</dbReference>
<organism evidence="8 9">
    <name type="scientific">Flavobacterium flevense</name>
    <dbReference type="NCBI Taxonomy" id="983"/>
    <lineage>
        <taxon>Bacteria</taxon>
        <taxon>Pseudomonadati</taxon>
        <taxon>Bacteroidota</taxon>
        <taxon>Flavobacteriia</taxon>
        <taxon>Flavobacteriales</taxon>
        <taxon>Flavobacteriaceae</taxon>
        <taxon>Flavobacterium</taxon>
    </lineage>
</organism>
<dbReference type="EC" id="2.4.2.10" evidence="2 6"/>
<comment type="function">
    <text evidence="6">Catalyzes the transfer of a ribosyl phosphate group from 5-phosphoribose 1-diphosphate to orotate, leading to the formation of orotidine monophosphate (OMP).</text>
</comment>
<evidence type="ECO:0000256" key="4">
    <source>
        <dbReference type="ARBA" id="ARBA00022679"/>
    </source>
</evidence>
<evidence type="ECO:0000256" key="5">
    <source>
        <dbReference type="ARBA" id="ARBA00022975"/>
    </source>
</evidence>
<keyword evidence="6" id="KW-0460">Magnesium</keyword>
<feature type="binding site" evidence="6">
    <location>
        <position position="130"/>
    </location>
    <ligand>
        <name>orotate</name>
        <dbReference type="ChEBI" id="CHEBI:30839"/>
    </ligand>
</feature>
<comment type="pathway">
    <text evidence="1 6">Pyrimidine metabolism; UMP biosynthesis via de novo pathway; UMP from orotate: step 1/2.</text>
</comment>
<feature type="binding site" evidence="6">
    <location>
        <position position="100"/>
    </location>
    <ligand>
        <name>5-phospho-alpha-D-ribose 1-diphosphate</name>
        <dbReference type="ChEBI" id="CHEBI:58017"/>
        <note>ligand shared between dimeric partners</note>
    </ligand>
</feature>
<dbReference type="GO" id="GO:0044205">
    <property type="term" value="P:'de novo' UMP biosynthetic process"/>
    <property type="evidence" value="ECO:0007669"/>
    <property type="project" value="UniProtKB-UniRule"/>
</dbReference>
<dbReference type="RefSeq" id="WP_073246342.1">
    <property type="nucleotide sequence ID" value="NZ_BJNP01000006.1"/>
</dbReference>